<dbReference type="PROSITE" id="PS51194">
    <property type="entry name" value="HELICASE_CTER"/>
    <property type="match status" value="1"/>
</dbReference>
<dbReference type="GO" id="GO:0003723">
    <property type="term" value="F:RNA binding"/>
    <property type="evidence" value="ECO:0007669"/>
    <property type="project" value="UniProtKB-UniRule"/>
</dbReference>
<evidence type="ECO:0000256" key="1">
    <source>
        <dbReference type="ARBA" id="ARBA00022741"/>
    </source>
</evidence>
<dbReference type="InterPro" id="IPR025313">
    <property type="entry name" value="SPB4-like_CTE"/>
</dbReference>
<dbReference type="InterPro" id="IPR027417">
    <property type="entry name" value="P-loop_NTPase"/>
</dbReference>
<dbReference type="SMART" id="SM00487">
    <property type="entry name" value="DEXDc"/>
    <property type="match status" value="1"/>
</dbReference>
<keyword evidence="3 6" id="KW-0347">Helicase</keyword>
<dbReference type="SUPFAM" id="SSF52540">
    <property type="entry name" value="P-loop containing nucleoside triphosphate hydrolases"/>
    <property type="match status" value="1"/>
</dbReference>
<reference evidence="9" key="1">
    <citation type="submission" date="2021-05" db="EMBL/GenBank/DDBJ databases">
        <title>A free-living protist that lacks canonical eukaryotic 1 DNA replication and segregation systems.</title>
        <authorList>
            <person name="Salas-Leiva D.E."/>
            <person name="Tromer E.C."/>
            <person name="Curtis B.A."/>
            <person name="Jerlstrom-Hultqvist J."/>
            <person name="Kolisko M."/>
            <person name="Yi Z."/>
            <person name="Salas-Leiva J.S."/>
            <person name="Gallot-Lavallee L."/>
            <person name="Kops G.J.P.L."/>
            <person name="Archibald J.M."/>
            <person name="Simpson A.G.B."/>
            <person name="Roger A.J."/>
        </authorList>
    </citation>
    <scope>NUCLEOTIDE SEQUENCE</scope>
    <source>
        <strain evidence="9">BICM</strain>
    </source>
</reference>
<dbReference type="AlphaFoldDB" id="A0A8J6AVJ7"/>
<dbReference type="GO" id="GO:0005524">
    <property type="term" value="F:ATP binding"/>
    <property type="evidence" value="ECO:0007669"/>
    <property type="project" value="UniProtKB-UniRule"/>
</dbReference>
<evidence type="ECO:0000313" key="10">
    <source>
        <dbReference type="Proteomes" id="UP000717585"/>
    </source>
</evidence>
<keyword evidence="2 6" id="KW-0378">Hydrolase</keyword>
<dbReference type="GO" id="GO:0016787">
    <property type="term" value="F:hydrolase activity"/>
    <property type="evidence" value="ECO:0007669"/>
    <property type="project" value="UniProtKB-KW"/>
</dbReference>
<dbReference type="PROSITE" id="PS51192">
    <property type="entry name" value="HELICASE_ATP_BIND_1"/>
    <property type="match status" value="1"/>
</dbReference>
<gene>
    <name evidence="9" type="ORF">J8273_4889</name>
</gene>
<dbReference type="Proteomes" id="UP000717585">
    <property type="component" value="Unassembled WGS sequence"/>
</dbReference>
<dbReference type="GO" id="GO:0003724">
    <property type="term" value="F:RNA helicase activity"/>
    <property type="evidence" value="ECO:0007669"/>
    <property type="project" value="UniProtKB-EC"/>
</dbReference>
<accession>A0A8J6AVJ7</accession>
<keyword evidence="5 6" id="KW-0694">RNA-binding</keyword>
<dbReference type="EC" id="3.6.4.13" evidence="6"/>
<dbReference type="InterPro" id="IPR011545">
    <property type="entry name" value="DEAD/DEAH_box_helicase_dom"/>
</dbReference>
<dbReference type="OrthoDB" id="10259640at2759"/>
<dbReference type="EMBL" id="JAHDYR010000022">
    <property type="protein sequence ID" value="KAG9393590.1"/>
    <property type="molecule type" value="Genomic_DNA"/>
</dbReference>
<dbReference type="PANTHER" id="PTHR24031">
    <property type="entry name" value="RNA HELICASE"/>
    <property type="match status" value="1"/>
</dbReference>
<organism evidence="9 10">
    <name type="scientific">Carpediemonas membranifera</name>
    <dbReference type="NCBI Taxonomy" id="201153"/>
    <lineage>
        <taxon>Eukaryota</taxon>
        <taxon>Metamonada</taxon>
        <taxon>Carpediemonas-like organisms</taxon>
        <taxon>Carpediemonas</taxon>
    </lineage>
</organism>
<feature type="domain" description="Helicase C-terminal" evidence="8">
    <location>
        <begin position="254"/>
        <end position="433"/>
    </location>
</feature>
<comment type="function">
    <text evidence="6">RNA helicase.</text>
</comment>
<proteinExistence type="inferred from homology"/>
<dbReference type="Pfam" id="PF00270">
    <property type="entry name" value="DEAD"/>
    <property type="match status" value="1"/>
</dbReference>
<comment type="catalytic activity">
    <reaction evidence="6">
        <text>ATP + H2O = ADP + phosphate + H(+)</text>
        <dbReference type="Rhea" id="RHEA:13065"/>
        <dbReference type="ChEBI" id="CHEBI:15377"/>
        <dbReference type="ChEBI" id="CHEBI:15378"/>
        <dbReference type="ChEBI" id="CHEBI:30616"/>
        <dbReference type="ChEBI" id="CHEBI:43474"/>
        <dbReference type="ChEBI" id="CHEBI:456216"/>
        <dbReference type="EC" id="3.6.4.13"/>
    </reaction>
</comment>
<evidence type="ECO:0000256" key="6">
    <source>
        <dbReference type="RuleBase" id="RU365068"/>
    </source>
</evidence>
<evidence type="ECO:0000256" key="2">
    <source>
        <dbReference type="ARBA" id="ARBA00022801"/>
    </source>
</evidence>
<dbReference type="InterPro" id="IPR014001">
    <property type="entry name" value="Helicase_ATP-bd"/>
</dbReference>
<evidence type="ECO:0000259" key="7">
    <source>
        <dbReference type="PROSITE" id="PS51192"/>
    </source>
</evidence>
<dbReference type="SMART" id="SM01178">
    <property type="entry name" value="DUF4217"/>
    <property type="match status" value="1"/>
</dbReference>
<dbReference type="InterPro" id="IPR044742">
    <property type="entry name" value="DEAD/DEAH_RhlB"/>
</dbReference>
<keyword evidence="4 6" id="KW-0067">ATP-binding</keyword>
<dbReference type="InterPro" id="IPR001650">
    <property type="entry name" value="Helicase_C-like"/>
</dbReference>
<comment type="domain">
    <text evidence="6">The Q motif is unique to and characteristic of the DEAD box family of RNA helicases and controls ATP binding and hydrolysis.</text>
</comment>
<evidence type="ECO:0000259" key="8">
    <source>
        <dbReference type="PROSITE" id="PS51194"/>
    </source>
</evidence>
<evidence type="ECO:0000256" key="3">
    <source>
        <dbReference type="ARBA" id="ARBA00022806"/>
    </source>
</evidence>
<dbReference type="SMART" id="SM00490">
    <property type="entry name" value="HELICc"/>
    <property type="match status" value="1"/>
</dbReference>
<sequence>MDDVETFRSLYEHGIIGKVVYNSIDENFKDHKELTAIQRETIPAILAGKNILASAPTGSGKTLAFVLPAVQILHKLRAQQRQGTRVLVLSPTRELAEQTFNVAQKLCVGRELGSIKIAKVIGGDSRDDQLDRIKKGAHIVVATPGRLKDIITHNKEARDQFSNLLMLIVDETDRLLDEGFKPDLELIVRTLPATEAPKQTLMFSATQTNNVTELAALFCTTDIGTDGDMYSEDAAVTLTRINVGPPTEAVTHANLTESYVPCEYKHRFAVLYKLLKQRKAKNHKTIVYVSSCAAVKFYYSFLNVVRFYDPAKGDSYKLFRLFGDMKQSDRRATYNEFRREDSSGVLVTTDVAARGVDFPDVDWVIQLDPPNDRDTYIHRVGRACRGASTRKANALIFLTEAELSFLGVLEVDPKTGARTTFMEWGPFTARPGESAEEKEKREGLIARIDKEARLLVALGTKKDELRKLGKEAMRSFLTSYDSRSMKDIFNIDDIDDMVGVANSFGLAQAPQLSLPSVSLKKAKNIKKKRLNGARRVEPDY</sequence>
<comment type="similarity">
    <text evidence="6">Belongs to the DEAD box helicase family.</text>
</comment>
<keyword evidence="1 6" id="KW-0547">Nucleotide-binding</keyword>
<name>A0A8J6AVJ7_9EUKA</name>
<evidence type="ECO:0000256" key="4">
    <source>
        <dbReference type="ARBA" id="ARBA00022840"/>
    </source>
</evidence>
<keyword evidence="10" id="KW-1185">Reference proteome</keyword>
<comment type="caution">
    <text evidence="9">The sequence shown here is derived from an EMBL/GenBank/DDBJ whole genome shotgun (WGS) entry which is preliminary data.</text>
</comment>
<dbReference type="Pfam" id="PF13959">
    <property type="entry name" value="CTE_SPB4"/>
    <property type="match status" value="1"/>
</dbReference>
<dbReference type="Gene3D" id="3.40.50.300">
    <property type="entry name" value="P-loop containing nucleotide triphosphate hydrolases"/>
    <property type="match status" value="2"/>
</dbReference>
<dbReference type="Pfam" id="PF00271">
    <property type="entry name" value="Helicase_C"/>
    <property type="match status" value="1"/>
</dbReference>
<evidence type="ECO:0000313" key="9">
    <source>
        <dbReference type="EMBL" id="KAG9393590.1"/>
    </source>
</evidence>
<dbReference type="CDD" id="cd00268">
    <property type="entry name" value="DEADc"/>
    <property type="match status" value="1"/>
</dbReference>
<feature type="domain" description="Helicase ATP-binding" evidence="7">
    <location>
        <begin position="42"/>
        <end position="225"/>
    </location>
</feature>
<dbReference type="CDD" id="cd18787">
    <property type="entry name" value="SF2_C_DEAD"/>
    <property type="match status" value="1"/>
</dbReference>
<evidence type="ECO:0000256" key="5">
    <source>
        <dbReference type="ARBA" id="ARBA00022884"/>
    </source>
</evidence>
<protein>
    <recommendedName>
        <fullName evidence="6">ATP-dependent RNA helicase</fullName>
        <ecNumber evidence="6">3.6.4.13</ecNumber>
    </recommendedName>
</protein>